<feature type="region of interest" description="Disordered" evidence="2">
    <location>
        <begin position="768"/>
        <end position="1000"/>
    </location>
</feature>
<protein>
    <submittedName>
        <fullName evidence="4">Uncharacterized protein, isoform D</fullName>
    </submittedName>
</protein>
<feature type="compositionally biased region" description="Polar residues" evidence="2">
    <location>
        <begin position="1229"/>
        <end position="1242"/>
    </location>
</feature>
<feature type="compositionally biased region" description="Low complexity" evidence="2">
    <location>
        <begin position="830"/>
        <end position="847"/>
    </location>
</feature>
<evidence type="ECO:0000259" key="3">
    <source>
        <dbReference type="Pfam" id="PF24915"/>
    </source>
</evidence>
<dbReference type="Gene3D" id="1.20.58.60">
    <property type="match status" value="2"/>
</dbReference>
<evidence type="ECO:0000313" key="4">
    <source>
        <dbReference type="EMBL" id="KMY97044.1"/>
    </source>
</evidence>
<sequence length="1267" mass="141713">MEEDVLNALQTRSAYLSGGFDRQKRIIFVVNAFNDLQLWNRRYLQVTLDYLKRSLSASVLQNGVSVVVNAQESSSRISRQQVRQIYALFGGDINVDLYLVRAEGFWEKHVEPCTKSQVKGEPLVLSKARLFKFIEPQNLPEELGGTLQFNYDLWLQQRKSIDEFTKSHVQTLASMEKLLALLREHKSLRPAEADVELKKCAQMHAGVQNDIETAIDLGNAILARFNEVYETHSPPPQAVAPASESPAGPPPIAAHSASACSPQKPLLPPDLVCERARIELRLNEIEKKQTAIRTAWLELLRSLREARELSTLEEGVSFVTNWILQEAELLLSRQRSVAGDVRGCEALRSAHDQLELECRETYGCYAELLYKIEKFAAERQASSKDMDRCQDLLSQRDFMQFVCRSFAKRLERRRNVLMTALRFHRLLDQFEELLATGNHVVEVDSRSLDWPEAEQLLMQLNNNQEMLGHVERELVREGEKLSDMLAMPVKDALGRDLQLDYSAEIAQLRRQIDESRRRRQVCGHRLALQRLTLEQVTHIHAYEEDARRARDWLQELYAVLLRCHSHVGCNIHEIQLQKDELQGFEETGRSIYHYGCQLLEASQTLRLCCKLEPSASRSQSNPSQGFISDELQHTWHSLQSVAQEQMTRLRVSAVFHRSVEAYYRQLRELRPLLTKELSAQLQQQQRQQHNRSSSGISSDAEAELESELSPLGEMPPRLQRHLVAREQLLVEVGRMVRLGRLLKKRLKEPFVLDALTGKRFRNLFAKSKGDEEVEQEITPRPDVPSIVVDEPPNEVEIPVEEGENKSLDEAANQANASAPLASEEEDLVQSPPEILSESSSDLSRLLDAINEASKLPELSSEDGQGEDEDYEDEDDDETASTSSVKTKIAKASIERDIILEETEEEEDEVDSGPPLKSLDKIKALIRNDSETYPHSDYTDNETPSHSRTASVDSGAPDNPRLSGDFSVVADELPLDCTAPSPLHDSGRTSSAGSEIPGESLPATVQVVPTGSNELACAAISHKLGAIAEVAESLDAVIRDVQQQEGVVSNGISNGTGGHGIKKLGSIEDWQSRSTEDESFATASEGNFTPNSHSSSFQTASGRTSSYIGSAKNSFDEADDSTLSTFEIPELPPSPVNMSFDSSEISYFSARQQRMKSEDQDSVAGMAELHSQSVTPTPDEEQQHLLLPLPLPQAIESDSEVEGFSLATGITTELAPRMSNAHTPEVSYPSADNTAPASTNPNESKPPPSWRRSKYYENITKQTIKGFL</sequence>
<dbReference type="GO" id="GO:0080025">
    <property type="term" value="F:phosphatidylinositol-3,5-bisphosphate binding"/>
    <property type="evidence" value="ECO:0007669"/>
    <property type="project" value="TreeGrafter"/>
</dbReference>
<evidence type="ECO:0000256" key="1">
    <source>
        <dbReference type="ARBA" id="ARBA00022737"/>
    </source>
</evidence>
<feature type="region of interest" description="Disordered" evidence="2">
    <location>
        <begin position="1210"/>
        <end position="1255"/>
    </location>
</feature>
<dbReference type="GO" id="GO:0005546">
    <property type="term" value="F:phosphatidylinositol-4,5-bisphosphate binding"/>
    <property type="evidence" value="ECO:0007669"/>
    <property type="project" value="TreeGrafter"/>
</dbReference>
<dbReference type="GO" id="GO:0043325">
    <property type="term" value="F:phosphatidylinositol-3,4-bisphosphate binding"/>
    <property type="evidence" value="ECO:0007669"/>
    <property type="project" value="TreeGrafter"/>
</dbReference>
<reference evidence="4" key="1">
    <citation type="journal article" date="2013" name="Genome Res.">
        <title>A second-generation assembly of the Drosophila simulans genome provides new insights into patterns of lineage-specific divergence.</title>
        <authorList>
            <person name="Hu T.T."/>
            <person name="Eisen M.B."/>
            <person name="Thornton K.R."/>
            <person name="Andolfatto P."/>
        </authorList>
    </citation>
    <scope>NUCLEOTIDE SEQUENCE [LARGE SCALE GENOMIC DNA]</scope>
    <source>
        <strain evidence="4">W501</strain>
    </source>
</reference>
<dbReference type="SUPFAM" id="SSF46966">
    <property type="entry name" value="Spectrin repeat"/>
    <property type="match status" value="2"/>
</dbReference>
<dbReference type="EMBL" id="CM002912">
    <property type="protein sequence ID" value="KMY97044.1"/>
    <property type="molecule type" value="Genomic_DNA"/>
</dbReference>
<reference evidence="4" key="3">
    <citation type="submission" date="2015-04" db="EMBL/GenBank/DDBJ databases">
        <authorList>
            <consortium name="FlyBase"/>
        </authorList>
    </citation>
    <scope>NUCLEOTIDE SEQUENCE</scope>
    <source>
        <strain evidence="4">W501</strain>
    </source>
</reference>
<feature type="compositionally biased region" description="Polar residues" evidence="2">
    <location>
        <begin position="1080"/>
        <end position="1112"/>
    </location>
</feature>
<dbReference type="InterPro" id="IPR056804">
    <property type="entry name" value="Spectrin_SESTD1"/>
</dbReference>
<dbReference type="Pfam" id="PF24915">
    <property type="entry name" value="Spectrin_SESTD1"/>
    <property type="match status" value="1"/>
</dbReference>
<dbReference type="PANTHER" id="PTHR46607">
    <property type="entry name" value="SEC14 DOMAIN AND SPECTRIN REPEAT-CONTAINING PROTEIN 1"/>
    <property type="match status" value="1"/>
</dbReference>
<dbReference type="GO" id="GO:0032266">
    <property type="term" value="F:phosphatidylinositol-3-phosphate binding"/>
    <property type="evidence" value="ECO:0007669"/>
    <property type="project" value="TreeGrafter"/>
</dbReference>
<feature type="compositionally biased region" description="Low complexity" evidence="2">
    <location>
        <begin position="810"/>
        <end position="821"/>
    </location>
</feature>
<dbReference type="OrthoDB" id="2152335at2759"/>
<keyword evidence="1" id="KW-0677">Repeat</keyword>
<feature type="compositionally biased region" description="Polar residues" evidence="2">
    <location>
        <begin position="940"/>
        <end position="951"/>
    </location>
</feature>
<accession>A0A0J9RNT0</accession>
<feature type="region of interest" description="Disordered" evidence="2">
    <location>
        <begin position="233"/>
        <end position="261"/>
    </location>
</feature>
<dbReference type="Bgee" id="FBgn0185124">
    <property type="expression patterns" value="Expressed in embryo and 3 other cell types or tissues"/>
</dbReference>
<feature type="region of interest" description="Disordered" evidence="2">
    <location>
        <begin position="680"/>
        <end position="713"/>
    </location>
</feature>
<dbReference type="PANTHER" id="PTHR46607:SF1">
    <property type="entry name" value="SEC14 DOMAIN AND SPECTRIN REPEAT-CONTAINING PROTEIN 1"/>
    <property type="match status" value="1"/>
</dbReference>
<proteinExistence type="predicted"/>
<dbReference type="GO" id="GO:0070273">
    <property type="term" value="F:phosphatidylinositol-4-phosphate binding"/>
    <property type="evidence" value="ECO:0007669"/>
    <property type="project" value="TreeGrafter"/>
</dbReference>
<feature type="domain" description="SESTD1-like spectrin repeats region" evidence="3">
    <location>
        <begin position="419"/>
        <end position="522"/>
    </location>
</feature>
<feature type="compositionally biased region" description="Basic and acidic residues" evidence="2">
    <location>
        <begin position="917"/>
        <end position="937"/>
    </location>
</feature>
<name>A0A0J9RNT0_DROSI</name>
<gene>
    <name evidence="4" type="primary">Dsim\GD13411</name>
    <name evidence="4" type="ORF">Dsimw501_GD13411</name>
</gene>
<evidence type="ECO:0000256" key="2">
    <source>
        <dbReference type="SAM" id="MobiDB-lite"/>
    </source>
</evidence>
<feature type="compositionally biased region" description="Acidic residues" evidence="2">
    <location>
        <begin position="859"/>
        <end position="878"/>
    </location>
</feature>
<feature type="compositionally biased region" description="Acidic residues" evidence="2">
    <location>
        <begin position="899"/>
        <end position="910"/>
    </location>
</feature>
<dbReference type="AlphaFoldDB" id="A0A0J9RNT0"/>
<dbReference type="GO" id="GO:0010314">
    <property type="term" value="F:phosphatidylinositol-5-phosphate binding"/>
    <property type="evidence" value="ECO:0007669"/>
    <property type="project" value="TreeGrafter"/>
</dbReference>
<organism evidence="4">
    <name type="scientific">Drosophila simulans</name>
    <name type="common">Fruit fly</name>
    <dbReference type="NCBI Taxonomy" id="7240"/>
    <lineage>
        <taxon>Eukaryota</taxon>
        <taxon>Metazoa</taxon>
        <taxon>Ecdysozoa</taxon>
        <taxon>Arthropoda</taxon>
        <taxon>Hexapoda</taxon>
        <taxon>Insecta</taxon>
        <taxon>Pterygota</taxon>
        <taxon>Neoptera</taxon>
        <taxon>Endopterygota</taxon>
        <taxon>Diptera</taxon>
        <taxon>Brachycera</taxon>
        <taxon>Muscomorpha</taxon>
        <taxon>Ephydroidea</taxon>
        <taxon>Drosophilidae</taxon>
        <taxon>Drosophila</taxon>
        <taxon>Sophophora</taxon>
    </lineage>
</organism>
<feature type="compositionally biased region" description="Acidic residues" evidence="2">
    <location>
        <begin position="791"/>
        <end position="801"/>
    </location>
</feature>
<feature type="region of interest" description="Disordered" evidence="2">
    <location>
        <begin position="1071"/>
        <end position="1112"/>
    </location>
</feature>
<dbReference type="Proteomes" id="UP000035880">
    <property type="component" value="Chromosome 3L"/>
</dbReference>
<reference evidence="4" key="2">
    <citation type="submission" date="2014-06" db="EMBL/GenBank/DDBJ databases">
        <authorList>
            <person name="Hu T."/>
            <person name="Eisen M.B."/>
            <person name="Thornton K.R."/>
            <person name="Andolfatto P."/>
        </authorList>
    </citation>
    <scope>NUCLEOTIDE SEQUENCE</scope>
    <source>
        <strain evidence="4">W501</strain>
    </source>
</reference>